<keyword evidence="3" id="KW-1185">Reference proteome</keyword>
<feature type="region of interest" description="Disordered" evidence="1">
    <location>
        <begin position="1"/>
        <end position="22"/>
    </location>
</feature>
<feature type="compositionally biased region" description="Basic residues" evidence="1">
    <location>
        <begin position="131"/>
        <end position="141"/>
    </location>
</feature>
<gene>
    <name evidence="2" type="ORF">Asera_43410</name>
</gene>
<proteinExistence type="predicted"/>
<organism evidence="2 3">
    <name type="scientific">Actinocatenispora sera</name>
    <dbReference type="NCBI Taxonomy" id="390989"/>
    <lineage>
        <taxon>Bacteria</taxon>
        <taxon>Bacillati</taxon>
        <taxon>Actinomycetota</taxon>
        <taxon>Actinomycetes</taxon>
        <taxon>Micromonosporales</taxon>
        <taxon>Micromonosporaceae</taxon>
        <taxon>Actinocatenispora</taxon>
    </lineage>
</organism>
<dbReference type="Proteomes" id="UP000680750">
    <property type="component" value="Chromosome"/>
</dbReference>
<sequence length="141" mass="14629">MAEEVTIGLAPGRPGTEMPYSTSVPMTRRLLMPAPCSRDSVPGESARVCRPGPGADAARRAIVFSRPVRGVRIGGTRIEPSPNVDVSRPVAGIDRAAAPDHLVGGVTVPVRRRRTSAGRGRGGASGTAASRGRRGGRRGAR</sequence>
<evidence type="ECO:0000313" key="2">
    <source>
        <dbReference type="EMBL" id="BCJ30233.1"/>
    </source>
</evidence>
<dbReference type="KEGG" id="aser:Asera_43410"/>
<protein>
    <submittedName>
        <fullName evidence="2">Uncharacterized protein</fullName>
    </submittedName>
</protein>
<dbReference type="AlphaFoldDB" id="A0A810L4D4"/>
<evidence type="ECO:0000313" key="3">
    <source>
        <dbReference type="Proteomes" id="UP000680750"/>
    </source>
</evidence>
<name>A0A810L4D4_9ACTN</name>
<feature type="region of interest" description="Disordered" evidence="1">
    <location>
        <begin position="104"/>
        <end position="141"/>
    </location>
</feature>
<evidence type="ECO:0000256" key="1">
    <source>
        <dbReference type="SAM" id="MobiDB-lite"/>
    </source>
</evidence>
<reference evidence="2" key="1">
    <citation type="submission" date="2020-08" db="EMBL/GenBank/DDBJ databases">
        <title>Whole genome shotgun sequence of Actinocatenispora sera NBRC 101916.</title>
        <authorList>
            <person name="Komaki H."/>
            <person name="Tamura T."/>
        </authorList>
    </citation>
    <scope>NUCLEOTIDE SEQUENCE</scope>
    <source>
        <strain evidence="2">NBRC 101916</strain>
    </source>
</reference>
<accession>A0A810L4D4</accession>
<dbReference type="EMBL" id="AP023354">
    <property type="protein sequence ID" value="BCJ30233.1"/>
    <property type="molecule type" value="Genomic_DNA"/>
</dbReference>